<evidence type="ECO:0000256" key="2">
    <source>
        <dbReference type="ARBA" id="ARBA00009320"/>
    </source>
</evidence>
<dbReference type="GO" id="GO:0008652">
    <property type="term" value="P:amino acid biosynthetic process"/>
    <property type="evidence" value="ECO:0007669"/>
    <property type="project" value="UniProtKB-ARBA"/>
</dbReference>
<dbReference type="Gene3D" id="3.30.470.10">
    <property type="match status" value="1"/>
</dbReference>
<dbReference type="RefSeq" id="WP_089416077.1">
    <property type="nucleotide sequence ID" value="NZ_CP022423.1"/>
</dbReference>
<dbReference type="OrthoDB" id="9805628at2"/>
<dbReference type="Pfam" id="PF01063">
    <property type="entry name" value="Aminotran_4"/>
    <property type="match status" value="1"/>
</dbReference>
<dbReference type="PANTHER" id="PTHR42743:SF10">
    <property type="entry name" value="D-ALANINE AMINOTRANSFERASE"/>
    <property type="match status" value="1"/>
</dbReference>
<dbReference type="GO" id="GO:0003824">
    <property type="term" value="F:catalytic activity"/>
    <property type="evidence" value="ECO:0007669"/>
    <property type="project" value="InterPro"/>
</dbReference>
<dbReference type="KEGG" id="vff:VITFI_CDS1022"/>
<dbReference type="Proteomes" id="UP000199729">
    <property type="component" value="Chromosome"/>
</dbReference>
<keyword evidence="5" id="KW-1185">Reference proteome</keyword>
<organism evidence="4 5">
    <name type="scientific">Vitreoscilla filiformis</name>
    <dbReference type="NCBI Taxonomy" id="63"/>
    <lineage>
        <taxon>Bacteria</taxon>
        <taxon>Pseudomonadati</taxon>
        <taxon>Pseudomonadota</taxon>
        <taxon>Betaproteobacteria</taxon>
        <taxon>Neisseriales</taxon>
        <taxon>Neisseriaceae</taxon>
        <taxon>Vitreoscilla</taxon>
    </lineage>
</organism>
<dbReference type="AlphaFoldDB" id="A0A221KD94"/>
<dbReference type="InterPro" id="IPR050571">
    <property type="entry name" value="Class-IV_PLP-Dep_Aminotrnsfr"/>
</dbReference>
<dbReference type="PANTHER" id="PTHR42743">
    <property type="entry name" value="AMINO-ACID AMINOTRANSFERASE"/>
    <property type="match status" value="1"/>
</dbReference>
<gene>
    <name evidence="4" type="ORF">VITFI_CDS1022</name>
</gene>
<dbReference type="GO" id="GO:0005829">
    <property type="term" value="C:cytosol"/>
    <property type="evidence" value="ECO:0007669"/>
    <property type="project" value="TreeGrafter"/>
</dbReference>
<dbReference type="SUPFAM" id="SSF56752">
    <property type="entry name" value="D-aminoacid aminotransferase-like PLP-dependent enzymes"/>
    <property type="match status" value="1"/>
</dbReference>
<evidence type="ECO:0000256" key="3">
    <source>
        <dbReference type="ARBA" id="ARBA00022898"/>
    </source>
</evidence>
<keyword evidence="3" id="KW-0663">Pyridoxal phosphate</keyword>
<dbReference type="InterPro" id="IPR043132">
    <property type="entry name" value="BCAT-like_C"/>
</dbReference>
<accession>A0A221KD94</accession>
<dbReference type="Gene3D" id="3.20.10.10">
    <property type="entry name" value="D-amino Acid Aminotransferase, subunit A, domain 2"/>
    <property type="match status" value="1"/>
</dbReference>
<dbReference type="FunFam" id="3.20.10.10:FF:000002">
    <property type="entry name" value="D-alanine aminotransferase"/>
    <property type="match status" value="1"/>
</dbReference>
<dbReference type="InterPro" id="IPR001544">
    <property type="entry name" value="Aminotrans_IV"/>
</dbReference>
<protein>
    <submittedName>
        <fullName evidence="4">Cytochrome C550</fullName>
    </submittedName>
</protein>
<evidence type="ECO:0000313" key="5">
    <source>
        <dbReference type="Proteomes" id="UP000199729"/>
    </source>
</evidence>
<evidence type="ECO:0000256" key="1">
    <source>
        <dbReference type="ARBA" id="ARBA00001933"/>
    </source>
</evidence>
<reference evidence="4 5" key="1">
    <citation type="submission" date="2017-07" db="EMBL/GenBank/DDBJ databases">
        <title>Complete Genome Sequence of the cosmetic ferment Vitreoscilla filiformis (ATCC15551).</title>
        <authorList>
            <person name="Contreras S."/>
            <person name="Sagory-Zalkind P."/>
            <person name="Blanquart H."/>
            <person name="Iltis A."/>
            <person name="Morand S.C."/>
        </authorList>
    </citation>
    <scope>NUCLEOTIDE SEQUENCE [LARGE SCALE GENOMIC DNA]</scope>
    <source>
        <strain evidence="4 5">ATCC 15551</strain>
    </source>
</reference>
<dbReference type="GO" id="GO:0046394">
    <property type="term" value="P:carboxylic acid biosynthetic process"/>
    <property type="evidence" value="ECO:0007669"/>
    <property type="project" value="UniProtKB-ARBA"/>
</dbReference>
<evidence type="ECO:0000313" key="4">
    <source>
        <dbReference type="EMBL" id="ASM76800.1"/>
    </source>
</evidence>
<dbReference type="InterPro" id="IPR043131">
    <property type="entry name" value="BCAT-like_N"/>
</dbReference>
<comment type="similarity">
    <text evidence="2">Belongs to the class-IV pyridoxal-phosphate-dependent aminotransferase family.</text>
</comment>
<dbReference type="InterPro" id="IPR036038">
    <property type="entry name" value="Aminotransferase-like"/>
</dbReference>
<name>A0A221KD94_VITFI</name>
<dbReference type="EMBL" id="CP022423">
    <property type="protein sequence ID" value="ASM76800.1"/>
    <property type="molecule type" value="Genomic_DNA"/>
</dbReference>
<sequence length="299" mass="32988">MNDPLLPTLLCDLNGELLPLNEAKVSVLDRGFIFGDGVYEAIPVYARRPFCFDAHIARLERNLAQLRLPSLHEREAWLARLHRIIDAQPFDDQMLYLQITRGVALRDHAMVADPTPTVFIMSTPLKPVPEAERHHGAHCVTARDVRWQRGDIKSISLLGNVLARQVSADAGATETILLRDGEHGGPWLTEGASSNVWVVREGALLGPLMDDGHVLEGVRVGLLRELCAELEIPFNLRPISESDLRTADEVLLSSAGKEVLAVTRLDGDGVGHGALRGKPGPVYARLYEAYQRAKREPSL</sequence>
<comment type="cofactor">
    <cofactor evidence="1">
        <name>pyridoxal 5'-phosphate</name>
        <dbReference type="ChEBI" id="CHEBI:597326"/>
    </cofactor>
</comment>
<proteinExistence type="inferred from homology"/>